<proteinExistence type="predicted"/>
<feature type="domain" description="DDE Tnp4" evidence="3">
    <location>
        <begin position="122"/>
        <end position="284"/>
    </location>
</feature>
<dbReference type="Pfam" id="PF13359">
    <property type="entry name" value="DDE_Tnp_4"/>
    <property type="match status" value="1"/>
</dbReference>
<organism evidence="5">
    <name type="scientific">Caenorhabditis brenneri</name>
    <name type="common">Nematode worm</name>
    <dbReference type="NCBI Taxonomy" id="135651"/>
    <lineage>
        <taxon>Eukaryota</taxon>
        <taxon>Metazoa</taxon>
        <taxon>Ecdysozoa</taxon>
        <taxon>Nematoda</taxon>
        <taxon>Chromadorea</taxon>
        <taxon>Rhabditida</taxon>
        <taxon>Rhabditina</taxon>
        <taxon>Rhabditomorpha</taxon>
        <taxon>Rhabditoidea</taxon>
        <taxon>Rhabditidae</taxon>
        <taxon>Peloderinae</taxon>
        <taxon>Caenorhabditis</taxon>
    </lineage>
</organism>
<reference evidence="5" key="1">
    <citation type="submission" date="2011-07" db="EMBL/GenBank/DDBJ databases">
        <authorList>
            <consortium name="Caenorhabditis brenneri Sequencing and Analysis Consortium"/>
            <person name="Wilson R.K."/>
        </authorList>
    </citation>
    <scope>NUCLEOTIDE SEQUENCE [LARGE SCALE GENOMIC DNA]</scope>
    <source>
        <strain evidence="5">PB2801</strain>
    </source>
</reference>
<accession>G0PEX1</accession>
<dbReference type="OrthoDB" id="6627079at2759"/>
<dbReference type="GO" id="GO:0046872">
    <property type="term" value="F:metal ion binding"/>
    <property type="evidence" value="ECO:0007669"/>
    <property type="project" value="UniProtKB-KW"/>
</dbReference>
<dbReference type="Proteomes" id="UP000008068">
    <property type="component" value="Unassembled WGS sequence"/>
</dbReference>
<evidence type="ECO:0000256" key="1">
    <source>
        <dbReference type="ARBA" id="ARBA00001968"/>
    </source>
</evidence>
<name>G0PEX1_CAEBE</name>
<comment type="cofactor">
    <cofactor evidence="1">
        <name>a divalent metal cation</name>
        <dbReference type="ChEBI" id="CHEBI:60240"/>
    </cofactor>
</comment>
<evidence type="ECO:0000259" key="3">
    <source>
        <dbReference type="Pfam" id="PF13359"/>
    </source>
</evidence>
<sequence length="321" mass="36481">MALENGEIEKFVGLKPEHFNQIISHCREHERSPKISTAARLFIFLKFAREGRSENMLAKDIGICQSTVSRIIHEMIDDLVAVAPHYIKFPTTKEEIVALERGFLSKCDHWGRPRNVPCFGTIDGKHWATEHPPHSGSLNANYKKFFSYNSLFVCDSDGRVMYLEVSELGVNNDAQLFRDSPLPLMLHDTVKAAGYRLLDDNITILPPFLVGDNGFGFTKHIMQPYRGELSDEQMRFNRKLSAVRVSIENVFGRMNSKFQVFDRNLKLAPHYSRCLIAALSVVHNIQLGPFPLCDVVNSAMMSDPYGTPEEMRIALKNYMLG</sequence>
<dbReference type="AlphaFoldDB" id="G0PEX1"/>
<evidence type="ECO:0000256" key="2">
    <source>
        <dbReference type="ARBA" id="ARBA00022723"/>
    </source>
</evidence>
<evidence type="ECO:0000313" key="4">
    <source>
        <dbReference type="EMBL" id="EGT53385.1"/>
    </source>
</evidence>
<dbReference type="EMBL" id="GL380334">
    <property type="protein sequence ID" value="EGT53385.1"/>
    <property type="molecule type" value="Genomic_DNA"/>
</dbReference>
<dbReference type="HOGENOM" id="CLU_018552_5_0_1"/>
<dbReference type="InterPro" id="IPR027806">
    <property type="entry name" value="HARBI1_dom"/>
</dbReference>
<gene>
    <name evidence="4" type="ORF">CAEBREN_28482</name>
</gene>
<dbReference type="InParanoid" id="G0PEX1"/>
<dbReference type="STRING" id="135651.G0PEX1"/>
<protein>
    <recommendedName>
        <fullName evidence="3">DDE Tnp4 domain-containing protein</fullName>
    </recommendedName>
</protein>
<keyword evidence="2" id="KW-0479">Metal-binding</keyword>
<evidence type="ECO:0000313" key="5">
    <source>
        <dbReference type="Proteomes" id="UP000008068"/>
    </source>
</evidence>
<dbReference type="eggNOG" id="KOG4585">
    <property type="taxonomic scope" value="Eukaryota"/>
</dbReference>
<keyword evidence="5" id="KW-1185">Reference proteome</keyword>